<dbReference type="Proteomes" id="UP000887013">
    <property type="component" value="Unassembled WGS sequence"/>
</dbReference>
<dbReference type="AlphaFoldDB" id="A0A8X6MWI2"/>
<protein>
    <submittedName>
        <fullName evidence="1">Integrase catalytic domain-containing protein</fullName>
    </submittedName>
</protein>
<dbReference type="OrthoDB" id="5983986at2759"/>
<dbReference type="InterPro" id="IPR008042">
    <property type="entry name" value="Retrotrans_Pao"/>
</dbReference>
<evidence type="ECO:0000313" key="1">
    <source>
        <dbReference type="EMBL" id="GFS81214.1"/>
    </source>
</evidence>
<dbReference type="Pfam" id="PF05380">
    <property type="entry name" value="Peptidase_A17"/>
    <property type="match status" value="1"/>
</dbReference>
<accession>A0A8X6MWI2</accession>
<sequence length="197" mass="23055">MCVCEQLLLQKTWELKLNWKADVDSVTKDEFLKWMRDIFLLEKVRIPRLVKRMRNILCIFFSDASMYANVAVAFLRVETSERVKVQLLCAKSRVSPTGKKKTTIAGLELLLTTITARLASSINREIPHEEIYFWSDSTTVITWIKREGAYGTFVQNRVSEIETLTSKVNWRRAWFVKPCRSLKKRLFCEEIDTVLKV</sequence>
<organism evidence="1 2">
    <name type="scientific">Nephila pilipes</name>
    <name type="common">Giant wood spider</name>
    <name type="synonym">Nephila maculata</name>
    <dbReference type="NCBI Taxonomy" id="299642"/>
    <lineage>
        <taxon>Eukaryota</taxon>
        <taxon>Metazoa</taxon>
        <taxon>Ecdysozoa</taxon>
        <taxon>Arthropoda</taxon>
        <taxon>Chelicerata</taxon>
        <taxon>Arachnida</taxon>
        <taxon>Araneae</taxon>
        <taxon>Araneomorphae</taxon>
        <taxon>Entelegynae</taxon>
        <taxon>Araneoidea</taxon>
        <taxon>Nephilidae</taxon>
        <taxon>Nephila</taxon>
    </lineage>
</organism>
<gene>
    <name evidence="1" type="primary">AVEN_267323_1</name>
    <name evidence="1" type="ORF">NPIL_159281</name>
</gene>
<reference evidence="1" key="1">
    <citation type="submission" date="2020-08" db="EMBL/GenBank/DDBJ databases">
        <title>Multicomponent nature underlies the extraordinary mechanical properties of spider dragline silk.</title>
        <authorList>
            <person name="Kono N."/>
            <person name="Nakamura H."/>
            <person name="Mori M."/>
            <person name="Yoshida Y."/>
            <person name="Ohtoshi R."/>
            <person name="Malay A.D."/>
            <person name="Moran D.A.P."/>
            <person name="Tomita M."/>
            <person name="Numata K."/>
            <person name="Arakawa K."/>
        </authorList>
    </citation>
    <scope>NUCLEOTIDE SEQUENCE</scope>
</reference>
<keyword evidence="2" id="KW-1185">Reference proteome</keyword>
<name>A0A8X6MWI2_NEPPI</name>
<comment type="caution">
    <text evidence="1">The sequence shown here is derived from an EMBL/GenBank/DDBJ whole genome shotgun (WGS) entry which is preliminary data.</text>
</comment>
<evidence type="ECO:0000313" key="2">
    <source>
        <dbReference type="Proteomes" id="UP000887013"/>
    </source>
</evidence>
<proteinExistence type="predicted"/>
<dbReference type="PANTHER" id="PTHR47331">
    <property type="entry name" value="PHD-TYPE DOMAIN-CONTAINING PROTEIN"/>
    <property type="match status" value="1"/>
</dbReference>
<dbReference type="EMBL" id="BMAW01097714">
    <property type="protein sequence ID" value="GFS81214.1"/>
    <property type="molecule type" value="Genomic_DNA"/>
</dbReference>